<evidence type="ECO:0000313" key="1">
    <source>
        <dbReference type="EMBL" id="KAE8757347.1"/>
    </source>
</evidence>
<accession>A0A6N6W9K6</accession>
<proteinExistence type="predicted"/>
<gene>
    <name evidence="1" type="ORF">FSO04_24315</name>
</gene>
<dbReference type="AlphaFoldDB" id="A0A6N6W9K6"/>
<comment type="caution">
    <text evidence="1">The sequence shown here is derived from an EMBL/GenBank/DDBJ whole genome shotgun (WGS) entry which is preliminary data.</text>
</comment>
<reference evidence="1 2" key="1">
    <citation type="journal article" date="2020" name="Int. J. Syst. Evol. Microbiol.">
        <title>Paraburkholderia madseniana sp. nov., a phenolic acid-degrading bacterium isolated from acidic forest soil.</title>
        <authorList>
            <person name="Wilhelm R.C."/>
            <person name="Murphy S.J.L."/>
            <person name="Feriancek N.M."/>
            <person name="Karasz D.C."/>
            <person name="DeRito C.M."/>
            <person name="Newman J.D."/>
            <person name="Buckley D.H."/>
        </authorList>
    </citation>
    <scope>NUCLEOTIDE SEQUENCE [LARGE SCALE GENOMIC DNA]</scope>
    <source>
        <strain evidence="1 2">RP11</strain>
    </source>
</reference>
<evidence type="ECO:0000313" key="2">
    <source>
        <dbReference type="Proteomes" id="UP000463700"/>
    </source>
</evidence>
<dbReference type="RefSeq" id="WP_154563244.1">
    <property type="nucleotide sequence ID" value="NZ_VOSW01000048.1"/>
</dbReference>
<protein>
    <submittedName>
        <fullName evidence="1">Uncharacterized protein</fullName>
    </submittedName>
</protein>
<dbReference type="Proteomes" id="UP000463700">
    <property type="component" value="Unassembled WGS sequence"/>
</dbReference>
<name>A0A6N6W9K6_9BURK</name>
<dbReference type="EMBL" id="VOSW01000048">
    <property type="protein sequence ID" value="KAE8757347.1"/>
    <property type="molecule type" value="Genomic_DNA"/>
</dbReference>
<dbReference type="OrthoDB" id="9858737at2"/>
<organism evidence="1 2">
    <name type="scientific">Paraburkholderia madseniana</name>
    <dbReference type="NCBI Taxonomy" id="2599607"/>
    <lineage>
        <taxon>Bacteria</taxon>
        <taxon>Pseudomonadati</taxon>
        <taxon>Pseudomonadota</taxon>
        <taxon>Betaproteobacteria</taxon>
        <taxon>Burkholderiales</taxon>
        <taxon>Burkholderiaceae</taxon>
        <taxon>Paraburkholderia</taxon>
    </lineage>
</organism>
<sequence>MRDFGAWFSEQGKSEPVEIDGSAWMKCCGCGKEETVNLKAYENGDTGWYVDDEVEPDGTYEGVCGGSDRCIP</sequence>